<evidence type="ECO:0000256" key="2">
    <source>
        <dbReference type="ARBA" id="ARBA00022840"/>
    </source>
</evidence>
<accession>A0A3R7LCF1</accession>
<dbReference type="GO" id="GO:0008017">
    <property type="term" value="F:microtubule binding"/>
    <property type="evidence" value="ECO:0007669"/>
    <property type="project" value="InterPro"/>
</dbReference>
<name>A0A3R7LCF1_9TRYP</name>
<dbReference type="InterPro" id="IPR019821">
    <property type="entry name" value="Kinesin_motor_CS"/>
</dbReference>
<feature type="region of interest" description="Disordered" evidence="6">
    <location>
        <begin position="690"/>
        <end position="735"/>
    </location>
</feature>
<evidence type="ECO:0000256" key="4">
    <source>
        <dbReference type="RuleBase" id="RU000394"/>
    </source>
</evidence>
<dbReference type="EMBL" id="MKKU01000101">
    <property type="protein sequence ID" value="RNF24449.1"/>
    <property type="molecule type" value="Genomic_DNA"/>
</dbReference>
<evidence type="ECO:0000256" key="3">
    <source>
        <dbReference type="PROSITE-ProRule" id="PRU00283"/>
    </source>
</evidence>
<organism evidence="8 9">
    <name type="scientific">Trypanosoma conorhini</name>
    <dbReference type="NCBI Taxonomy" id="83891"/>
    <lineage>
        <taxon>Eukaryota</taxon>
        <taxon>Discoba</taxon>
        <taxon>Euglenozoa</taxon>
        <taxon>Kinetoplastea</taxon>
        <taxon>Metakinetoplastina</taxon>
        <taxon>Trypanosomatida</taxon>
        <taxon>Trypanosomatidae</taxon>
        <taxon>Trypanosoma</taxon>
    </lineage>
</organism>
<feature type="domain" description="Kinesin motor" evidence="7">
    <location>
        <begin position="36"/>
        <end position="443"/>
    </location>
</feature>
<dbReference type="InterPro" id="IPR027417">
    <property type="entry name" value="P-loop_NTPase"/>
</dbReference>
<keyword evidence="5" id="KW-0175">Coiled coil</keyword>
<dbReference type="GO" id="GO:0007018">
    <property type="term" value="P:microtubule-based movement"/>
    <property type="evidence" value="ECO:0007669"/>
    <property type="project" value="InterPro"/>
</dbReference>
<keyword evidence="1 3" id="KW-0547">Nucleotide-binding</keyword>
<dbReference type="GO" id="GO:0007052">
    <property type="term" value="P:mitotic spindle organization"/>
    <property type="evidence" value="ECO:0007669"/>
    <property type="project" value="TreeGrafter"/>
</dbReference>
<comment type="caution">
    <text evidence="8">The sequence shown here is derived from an EMBL/GenBank/DDBJ whole genome shotgun (WGS) entry which is preliminary data.</text>
</comment>
<dbReference type="Gene3D" id="1.10.287.1490">
    <property type="match status" value="1"/>
</dbReference>
<dbReference type="Proteomes" id="UP000284403">
    <property type="component" value="Unassembled WGS sequence"/>
</dbReference>
<dbReference type="InterPro" id="IPR036961">
    <property type="entry name" value="Kinesin_motor_dom_sf"/>
</dbReference>
<protein>
    <recommendedName>
        <fullName evidence="4">Kinesin-like protein</fullName>
    </recommendedName>
</protein>
<evidence type="ECO:0000259" key="7">
    <source>
        <dbReference type="PROSITE" id="PS50067"/>
    </source>
</evidence>
<dbReference type="InterPro" id="IPR001752">
    <property type="entry name" value="Kinesin_motor_dom"/>
</dbReference>
<dbReference type="Pfam" id="PF00225">
    <property type="entry name" value="Kinesin"/>
    <property type="match status" value="2"/>
</dbReference>
<dbReference type="GeneID" id="40316157"/>
<sequence length="735" mass="82409">MLSSGTTPVERASRQPESPSTGTDVASQSQTSLFSATRVYVRVRPFNHREKQESAQPLMSTLELAPQEGIITVLDPSNSYRPQLTYAFEHCFESKAAEEEDGQESVYQHVGRSVLHNVIEGYNGCIFAYGQTGSGKTYTMLGPAGLAALETQQDGRRGSSRVGTPRVSRNRCTPGTTPLRLEKSLVPSETPVDTESVLITDDNAQAVEGLIPRLARDIFHSLHRKHKKSSSHSFRVEIEYYEIYNEKVFDLLVNESTSDKTELQLRHQPTCGAYVKGLVRKNVVEEKDLLKWIRRGSVERHTACTKVNDRSSRSHAIFCLHIAQLTLDENDNGGRVSSKLNLVDLAGSERTGASGVEGKLFREATKINLSLTVLGRVIDALADLSTGKHGIFCPYRDSNLTWLLMDSLGGNSKTSMVATVSPNPLHYEETCQTLRYAARAKQIVNRAIVNEDPQVRQIKTLTAELARLRRLLCERPQLEHRNEGVERLQDRVLQLEQEVADRDFTIDELRSQLLEKNVAELKSLEDENRRLHHEVKEFRHTNMTVQRLQNELSAATKETEQLRAQLAVLEKEKKEQMMSRLVVPSANSPMKGAAGEATGGPQAQLGYFTLQALNRLGIGIEGGNYARLIDAVTRCALQATQQYKDMLQKNAALIDSHSWALRESLQKLESKERAVLSATGEKLVAAFERASAKQGKRTEMQLERATSSSPPKKRRRSQPRSTRRKYNRVRKSLQR</sequence>
<dbReference type="PROSITE" id="PS50067">
    <property type="entry name" value="KINESIN_MOTOR_2"/>
    <property type="match status" value="1"/>
</dbReference>
<dbReference type="GO" id="GO:0003777">
    <property type="term" value="F:microtubule motor activity"/>
    <property type="evidence" value="ECO:0007669"/>
    <property type="project" value="InterPro"/>
</dbReference>
<dbReference type="SUPFAM" id="SSF52540">
    <property type="entry name" value="P-loop containing nucleoside triphosphate hydrolases"/>
    <property type="match status" value="1"/>
</dbReference>
<dbReference type="GO" id="GO:0051231">
    <property type="term" value="P:spindle elongation"/>
    <property type="evidence" value="ECO:0007669"/>
    <property type="project" value="TreeGrafter"/>
</dbReference>
<gene>
    <name evidence="8" type="ORF">Tco025E_02546</name>
</gene>
<feature type="compositionally biased region" description="Polar residues" evidence="6">
    <location>
        <begin position="15"/>
        <end position="30"/>
    </location>
</feature>
<keyword evidence="9" id="KW-1185">Reference proteome</keyword>
<feature type="coiled-coil region" evidence="5">
    <location>
        <begin position="478"/>
        <end position="579"/>
    </location>
</feature>
<evidence type="ECO:0000256" key="1">
    <source>
        <dbReference type="ARBA" id="ARBA00022741"/>
    </source>
</evidence>
<keyword evidence="4" id="KW-0493">Microtubule</keyword>
<dbReference type="InterPro" id="IPR027640">
    <property type="entry name" value="Kinesin-like_fam"/>
</dbReference>
<dbReference type="SMART" id="SM00129">
    <property type="entry name" value="KISc"/>
    <property type="match status" value="1"/>
</dbReference>
<keyword evidence="3 4" id="KW-0505">Motor protein</keyword>
<dbReference type="AlphaFoldDB" id="A0A3R7LCF1"/>
<feature type="region of interest" description="Disordered" evidence="6">
    <location>
        <begin position="1"/>
        <end position="30"/>
    </location>
</feature>
<reference evidence="8 9" key="1">
    <citation type="journal article" date="2018" name="BMC Genomics">
        <title>Genomic comparison of Trypanosoma conorhini and Trypanosoma rangeli to Trypanosoma cruzi strains of high and low virulence.</title>
        <authorList>
            <person name="Bradwell K.R."/>
            <person name="Koparde V.N."/>
            <person name="Matveyev A.V."/>
            <person name="Serrano M.G."/>
            <person name="Alves J.M."/>
            <person name="Parikh H."/>
            <person name="Huang B."/>
            <person name="Lee V."/>
            <person name="Espinosa-Alvarez O."/>
            <person name="Ortiz P.A."/>
            <person name="Costa-Martins A.G."/>
            <person name="Teixeira M.M."/>
            <person name="Buck G.A."/>
        </authorList>
    </citation>
    <scope>NUCLEOTIDE SEQUENCE [LARGE SCALE GENOMIC DNA]</scope>
    <source>
        <strain evidence="8 9">025E</strain>
    </source>
</reference>
<comment type="similarity">
    <text evidence="3 4">Belongs to the TRAFAC class myosin-kinesin ATPase superfamily. Kinesin family.</text>
</comment>
<keyword evidence="2 3" id="KW-0067">ATP-binding</keyword>
<dbReference type="Gene3D" id="3.40.850.10">
    <property type="entry name" value="Kinesin motor domain"/>
    <property type="match status" value="1"/>
</dbReference>
<dbReference type="PANTHER" id="PTHR47969">
    <property type="entry name" value="CHROMOSOME-ASSOCIATED KINESIN KIF4A-RELATED"/>
    <property type="match status" value="1"/>
</dbReference>
<dbReference type="PANTHER" id="PTHR47969:SF29">
    <property type="entry name" value="KINESIN-LIKE PROTEIN"/>
    <property type="match status" value="1"/>
</dbReference>
<dbReference type="CDD" id="cd00106">
    <property type="entry name" value="KISc"/>
    <property type="match status" value="1"/>
</dbReference>
<dbReference type="GO" id="GO:0005875">
    <property type="term" value="C:microtubule associated complex"/>
    <property type="evidence" value="ECO:0007669"/>
    <property type="project" value="TreeGrafter"/>
</dbReference>
<evidence type="ECO:0000256" key="6">
    <source>
        <dbReference type="SAM" id="MobiDB-lite"/>
    </source>
</evidence>
<dbReference type="GO" id="GO:0005874">
    <property type="term" value="C:microtubule"/>
    <property type="evidence" value="ECO:0007669"/>
    <property type="project" value="UniProtKB-KW"/>
</dbReference>
<dbReference type="PRINTS" id="PR00380">
    <property type="entry name" value="KINESINHEAVY"/>
</dbReference>
<dbReference type="GO" id="GO:0005524">
    <property type="term" value="F:ATP binding"/>
    <property type="evidence" value="ECO:0007669"/>
    <property type="project" value="UniProtKB-UniRule"/>
</dbReference>
<evidence type="ECO:0000313" key="8">
    <source>
        <dbReference type="EMBL" id="RNF24449.1"/>
    </source>
</evidence>
<evidence type="ECO:0000313" key="9">
    <source>
        <dbReference type="Proteomes" id="UP000284403"/>
    </source>
</evidence>
<proteinExistence type="inferred from homology"/>
<feature type="compositionally biased region" description="Basic residues" evidence="6">
    <location>
        <begin position="711"/>
        <end position="735"/>
    </location>
</feature>
<feature type="region of interest" description="Disordered" evidence="6">
    <location>
        <begin position="152"/>
        <end position="175"/>
    </location>
</feature>
<dbReference type="PROSITE" id="PS00411">
    <property type="entry name" value="KINESIN_MOTOR_1"/>
    <property type="match status" value="1"/>
</dbReference>
<dbReference type="FunFam" id="3.40.850.10:FF:000135">
    <property type="entry name" value="Putative kinesin"/>
    <property type="match status" value="1"/>
</dbReference>
<dbReference type="OrthoDB" id="3176171at2759"/>
<evidence type="ECO:0000256" key="5">
    <source>
        <dbReference type="SAM" id="Coils"/>
    </source>
</evidence>
<feature type="binding site" evidence="3">
    <location>
        <begin position="130"/>
        <end position="137"/>
    </location>
    <ligand>
        <name>ATP</name>
        <dbReference type="ChEBI" id="CHEBI:30616"/>
    </ligand>
</feature>
<dbReference type="RefSeq" id="XP_029230440.1">
    <property type="nucleotide sequence ID" value="XM_029369471.1"/>
</dbReference>